<evidence type="ECO:0000313" key="3">
    <source>
        <dbReference type="Proteomes" id="UP001193035"/>
    </source>
</evidence>
<name>A0ABY2X4W8_9RHOB</name>
<reference evidence="2 3" key="1">
    <citation type="submission" date="2019-05" db="EMBL/GenBank/DDBJ databases">
        <title>Ruegeria sp. nov., isolated from tidal flat.</title>
        <authorList>
            <person name="Kim W."/>
        </authorList>
    </citation>
    <scope>NUCLEOTIDE SEQUENCE [LARGE SCALE GENOMIC DNA]</scope>
    <source>
        <strain evidence="2 3">CAU 1488</strain>
    </source>
</reference>
<dbReference type="Gene3D" id="3.90.1530.10">
    <property type="entry name" value="Conserved hypothetical protein from pyrococcus furiosus pfu- 392566-001, ParB domain"/>
    <property type="match status" value="1"/>
</dbReference>
<dbReference type="SMART" id="SM00470">
    <property type="entry name" value="ParB"/>
    <property type="match status" value="1"/>
</dbReference>
<dbReference type="InterPro" id="IPR036086">
    <property type="entry name" value="ParB/Sulfiredoxin_sf"/>
</dbReference>
<gene>
    <name evidence="2" type="ORF">FGK63_01925</name>
</gene>
<dbReference type="PANTHER" id="PTHR33375:SF1">
    <property type="entry name" value="CHROMOSOME-PARTITIONING PROTEIN PARB-RELATED"/>
    <property type="match status" value="1"/>
</dbReference>
<accession>A0ABY2X4W8</accession>
<keyword evidence="3" id="KW-1185">Reference proteome</keyword>
<organism evidence="2 3">
    <name type="scientific">Ruegeria sediminis</name>
    <dbReference type="NCBI Taxonomy" id="2583820"/>
    <lineage>
        <taxon>Bacteria</taxon>
        <taxon>Pseudomonadati</taxon>
        <taxon>Pseudomonadota</taxon>
        <taxon>Alphaproteobacteria</taxon>
        <taxon>Rhodobacterales</taxon>
        <taxon>Roseobacteraceae</taxon>
        <taxon>Ruegeria</taxon>
    </lineage>
</organism>
<dbReference type="PANTHER" id="PTHR33375">
    <property type="entry name" value="CHROMOSOME-PARTITIONING PROTEIN PARB-RELATED"/>
    <property type="match status" value="1"/>
</dbReference>
<protein>
    <submittedName>
        <fullName evidence="2">Chromosome partitioning protein ParB</fullName>
    </submittedName>
</protein>
<feature type="domain" description="ParB-like N-terminal" evidence="1">
    <location>
        <begin position="9"/>
        <end position="100"/>
    </location>
</feature>
<dbReference type="Proteomes" id="UP001193035">
    <property type="component" value="Unassembled WGS sequence"/>
</dbReference>
<dbReference type="EMBL" id="VCPD01000001">
    <property type="protein sequence ID" value="TMV09852.1"/>
    <property type="molecule type" value="Genomic_DNA"/>
</dbReference>
<evidence type="ECO:0000259" key="1">
    <source>
        <dbReference type="SMART" id="SM00470"/>
    </source>
</evidence>
<evidence type="ECO:0000313" key="2">
    <source>
        <dbReference type="EMBL" id="TMV09852.1"/>
    </source>
</evidence>
<dbReference type="RefSeq" id="WP_138839911.1">
    <property type="nucleotide sequence ID" value="NZ_VCPD01000001.1"/>
</dbReference>
<dbReference type="InterPro" id="IPR003115">
    <property type="entry name" value="ParB_N"/>
</dbReference>
<dbReference type="SUPFAM" id="SSF110849">
    <property type="entry name" value="ParB/Sulfiredoxin"/>
    <property type="match status" value="1"/>
</dbReference>
<dbReference type="InterPro" id="IPR050336">
    <property type="entry name" value="Chromosome_partition/occlusion"/>
</dbReference>
<dbReference type="Pfam" id="PF02195">
    <property type="entry name" value="ParB_N"/>
    <property type="match status" value="1"/>
</dbReference>
<sequence>MADRIQSISELPVADITVESRIRPVSANGVAAIVASVRELGVIKDPIHVRKIRHRDDKLVLMAGAHRLEAARQLGWETIPATLWTCNDTWAQLMEVDDNLASAELTALDTAVFLARRKRIYEELHPETKQGAAGAAKRWDATELSSFASAAAEKMGISERQIRKIAAAGAALGVKEVQELRMAPKPVSLADLQLIGKISNTVERYDVCRLLSTGAAKSAAKARKAIADKDNPTPPKDPVEEAFQVLFKTWGRAPMAARRRFVHQIADDLAAMEGGSADV</sequence>
<comment type="caution">
    <text evidence="2">The sequence shown here is derived from an EMBL/GenBank/DDBJ whole genome shotgun (WGS) entry which is preliminary data.</text>
</comment>
<proteinExistence type="predicted"/>